<dbReference type="SUPFAM" id="SSF50974">
    <property type="entry name" value="Nitrous oxide reductase, N-terminal domain"/>
    <property type="match status" value="1"/>
</dbReference>
<dbReference type="InterPro" id="IPR011045">
    <property type="entry name" value="N2O_reductase_N"/>
</dbReference>
<evidence type="ECO:0008006" key="6">
    <source>
        <dbReference type="Google" id="ProtNLM"/>
    </source>
</evidence>
<organism evidence="2 4">
    <name type="scientific">[Ruminococcus] torques</name>
    <dbReference type="NCBI Taxonomy" id="33039"/>
    <lineage>
        <taxon>Bacteria</taxon>
        <taxon>Bacillati</taxon>
        <taxon>Bacillota</taxon>
        <taxon>Clostridia</taxon>
        <taxon>Lachnospirales</taxon>
        <taxon>Lachnospiraceae</taxon>
        <taxon>Mediterraneibacter</taxon>
    </lineage>
</organism>
<dbReference type="InterPro" id="IPR043765">
    <property type="entry name" value="DUF5711"/>
</dbReference>
<dbReference type="AlphaFoldDB" id="A0A173XXZ7"/>
<dbReference type="RefSeq" id="WP_004848216.1">
    <property type="nucleotide sequence ID" value="NZ_CATVPX010000037.1"/>
</dbReference>
<protein>
    <recommendedName>
        <fullName evidence="6">WD40 repeat domain-containing protein</fullName>
    </recommendedName>
</protein>
<sequence>MTQKKKTDFKIVTPPDDLSEVRAKTKKIHREKLKKIVVPVILIALAVSGTYLMLTNKAYSEAGTAVRYSTDSSDTSNYAHFANGIVRYNRDGVVFLNKKNEEKWIQSTQLKNPIIEVKEKAFAVGDIGGNSILVFSEEGLKGEIETSLPIENMAISDQGIVTVLLKNETAPKIISYDAMGNVLVEQQVTVPVMGYPVAMDMSDDGKMLAVTYFHTDDAVLKSKVIYYNFGESGKDKPDKIVASDEYSDTIMADIFFMGSDRSVVVGDNSIVIYKGKAEPKKEKEISIGQEIQSVFHSDQYIGLILLNSEKSGYELRLYDRFGERILNKEISGRYENAKIEGSEVIMYEGSKCCIVTANGIVKFEGDIKTEALEIFKASGLNRYYVMSADELRVIYLTK</sequence>
<dbReference type="Proteomes" id="UP000292665">
    <property type="component" value="Unassembled WGS sequence"/>
</dbReference>
<dbReference type="Proteomes" id="UP000095787">
    <property type="component" value="Unassembled WGS sequence"/>
</dbReference>
<keyword evidence="1" id="KW-0472">Membrane</keyword>
<gene>
    <name evidence="3" type="ORF">EAI93_08320</name>
    <name evidence="2" type="ORF">ERS852456_00204</name>
</gene>
<evidence type="ECO:0000313" key="2">
    <source>
        <dbReference type="EMBL" id="CUN55308.1"/>
    </source>
</evidence>
<name>A0A173XXZ7_9FIRM</name>
<keyword evidence="1" id="KW-0812">Transmembrane</keyword>
<proteinExistence type="predicted"/>
<dbReference type="EMBL" id="RCYR01000014">
    <property type="protein sequence ID" value="RYS79915.1"/>
    <property type="molecule type" value="Genomic_DNA"/>
</dbReference>
<dbReference type="GeneID" id="97330438"/>
<accession>A0A173XXZ7</accession>
<dbReference type="EMBL" id="CYZO01000002">
    <property type="protein sequence ID" value="CUN55308.1"/>
    <property type="molecule type" value="Genomic_DNA"/>
</dbReference>
<reference evidence="2 4" key="1">
    <citation type="submission" date="2015-09" db="EMBL/GenBank/DDBJ databases">
        <authorList>
            <consortium name="Pathogen Informatics"/>
        </authorList>
    </citation>
    <scope>NUCLEOTIDE SEQUENCE [LARGE SCALE GENOMIC DNA]</scope>
    <source>
        <strain evidence="2 4">2789STDY5834841</strain>
    </source>
</reference>
<keyword evidence="1" id="KW-1133">Transmembrane helix</keyword>
<reference evidence="3 5" key="2">
    <citation type="journal article" date="2019" name="Science, e1252229">
        <title>Invertible promoters mediate bacterial phase variation, antibiotic resistance, and host adaptation in the gut.</title>
        <authorList>
            <person name="Jiang X."/>
            <person name="Hall A.B."/>
            <person name="Arthur T.D."/>
            <person name="Plichta D.R."/>
            <person name="Covington C.T."/>
            <person name="Poyet M."/>
            <person name="Crothers J."/>
            <person name="Moses P.L."/>
            <person name="Tolonen A.C."/>
            <person name="Vlamakis H."/>
            <person name="Alm E.J."/>
            <person name="Xavier R.J."/>
        </authorList>
    </citation>
    <scope>NUCLEOTIDE SEQUENCE [LARGE SCALE GENOMIC DNA]</scope>
    <source>
        <strain evidence="3">Aa_0143</strain>
        <strain evidence="5">aa_0143</strain>
    </source>
</reference>
<evidence type="ECO:0000313" key="4">
    <source>
        <dbReference type="Proteomes" id="UP000095787"/>
    </source>
</evidence>
<dbReference type="Pfam" id="PF18975">
    <property type="entry name" value="DUF5711"/>
    <property type="match status" value="1"/>
</dbReference>
<feature type="transmembrane region" description="Helical" evidence="1">
    <location>
        <begin position="36"/>
        <end position="54"/>
    </location>
</feature>
<evidence type="ECO:0000313" key="3">
    <source>
        <dbReference type="EMBL" id="RYS79915.1"/>
    </source>
</evidence>
<evidence type="ECO:0000256" key="1">
    <source>
        <dbReference type="SAM" id="Phobius"/>
    </source>
</evidence>
<evidence type="ECO:0000313" key="5">
    <source>
        <dbReference type="Proteomes" id="UP000292665"/>
    </source>
</evidence>